<gene>
    <name evidence="2" type="ORF">RS022_06150</name>
</gene>
<dbReference type="Proteomes" id="UP001164727">
    <property type="component" value="Chromosome"/>
</dbReference>
<evidence type="ECO:0000313" key="2">
    <source>
        <dbReference type="EMBL" id="WAN63462.1"/>
    </source>
</evidence>
<evidence type="ECO:0000259" key="1">
    <source>
        <dbReference type="Pfam" id="PF12113"/>
    </source>
</evidence>
<name>A0ABY7BT17_9MOLU</name>
<proteinExistence type="predicted"/>
<dbReference type="EMBL" id="CP114006">
    <property type="protein sequence ID" value="WAN63462.1"/>
    <property type="molecule type" value="Genomic_DNA"/>
</dbReference>
<keyword evidence="3" id="KW-1185">Reference proteome</keyword>
<dbReference type="Pfam" id="PF12113">
    <property type="entry name" value="SVM_signal"/>
    <property type="match status" value="1"/>
</dbReference>
<feature type="domain" description="Sequence-variable mosaic (SVM) signal sequence" evidence="1">
    <location>
        <begin position="1"/>
        <end position="33"/>
    </location>
</feature>
<sequence length="163" mass="19348">MFKLQNQFKIISFCLFVLLGLLLITNNHKIMGMENNNRIDELNAMINNLTTERQELIRQIENLPINSRERENLRSAHLYLASKVLTYYEEQEVINITDSTILNDRISVYTAQINRLNLEDITERNRNIVPLDFASLDEIRYAKQCFENKLEICSQRLEQIRNR</sequence>
<reference evidence="2 3" key="1">
    <citation type="journal article" date="2023" name="Microbiol. Resour. Announc.">
        <title>Complete Genome of 'Candidatus Phytoplasma rubi' RS, a Phytopathogenic Bacterium Associated with Rubus Stunt Disease.</title>
        <authorList>
            <person name="Duckeck D."/>
            <person name="Zubert C."/>
            <person name="Bohm J.W."/>
            <person name="Carminati G."/>
            <person name="Schneider B."/>
            <person name="Kube M."/>
        </authorList>
    </citation>
    <scope>NUCLEOTIDE SEQUENCE [LARGE SCALE GENOMIC DNA]</scope>
    <source>
        <strain evidence="2 3">RS</strain>
    </source>
</reference>
<protein>
    <submittedName>
        <fullName evidence="2">SVM family protein, predicted signal peptide</fullName>
    </submittedName>
</protein>
<dbReference type="RefSeq" id="WP_268849667.1">
    <property type="nucleotide sequence ID" value="NZ_CP114006.1"/>
</dbReference>
<organism evidence="2 3">
    <name type="scientific">Candidatus Phytoplasma rubi</name>
    <dbReference type="NCBI Taxonomy" id="399025"/>
    <lineage>
        <taxon>Bacteria</taxon>
        <taxon>Bacillati</taxon>
        <taxon>Mycoplasmatota</taxon>
        <taxon>Mollicutes</taxon>
        <taxon>Acholeplasmatales</taxon>
        <taxon>Acholeplasmataceae</taxon>
        <taxon>Candidatus Phytoplasma</taxon>
        <taxon>16SrV (Elm yellows group)</taxon>
    </lineage>
</organism>
<dbReference type="InterPro" id="IPR021970">
    <property type="entry name" value="SVM_signal"/>
</dbReference>
<evidence type="ECO:0000313" key="3">
    <source>
        <dbReference type="Proteomes" id="UP001164727"/>
    </source>
</evidence>
<accession>A0ABY7BT17</accession>